<sequence length="190" mass="21186">MERLILAITGASGIIYGIRLLDELSKNFEVSVILSKNAIQVIKHEIGIESLHEFKQRFNKPNIKIYSENDIDASVASGSYKTRGMFIVPCSMKTLSSIASGYADNLITRAADVTIKEGRKLIISPREMPLSSIHLENMLKLAKIGVIIAPPVPAFYHKPNTIDDIVNFIVGKLLDSMGIENQLYRRWNGQ</sequence>
<dbReference type="PANTHER" id="PTHR43374">
    <property type="entry name" value="FLAVIN PRENYLTRANSFERASE"/>
    <property type="match status" value="1"/>
</dbReference>
<evidence type="ECO:0000256" key="1">
    <source>
        <dbReference type="ARBA" id="ARBA00022602"/>
    </source>
</evidence>
<evidence type="ECO:0000313" key="10">
    <source>
        <dbReference type="Proteomes" id="UP000054976"/>
    </source>
</evidence>
<dbReference type="EC" id="2.5.1.129" evidence="7"/>
<dbReference type="FunFam" id="3.40.50.1950:FF:000001">
    <property type="entry name" value="Flavin prenyltransferase UbiX"/>
    <property type="match status" value="1"/>
</dbReference>
<protein>
    <recommendedName>
        <fullName evidence="7">Flavin prenyltransferase UbiX</fullName>
        <ecNumber evidence="7">2.5.1.129</ecNumber>
    </recommendedName>
</protein>
<evidence type="ECO:0000256" key="6">
    <source>
        <dbReference type="ARBA" id="ARBA00060793"/>
    </source>
</evidence>
<keyword evidence="4 7" id="KW-0808">Transferase</keyword>
<evidence type="ECO:0000256" key="3">
    <source>
        <dbReference type="ARBA" id="ARBA00022643"/>
    </source>
</evidence>
<comment type="caution">
    <text evidence="9">The sequence shown here is derived from an EMBL/GenBank/DDBJ whole genome shotgun (WGS) entry which is preliminary data.</text>
</comment>
<dbReference type="EMBL" id="BCNO01000001">
    <property type="protein sequence ID" value="GAQ94014.1"/>
    <property type="molecule type" value="Genomic_DNA"/>
</dbReference>
<proteinExistence type="inferred from homology"/>
<accession>A0A0U9HLL0</accession>
<dbReference type="RefSeq" id="WP_059175499.1">
    <property type="nucleotide sequence ID" value="NZ_BCNO01000001.1"/>
</dbReference>
<dbReference type="HAMAP" id="MF_01984">
    <property type="entry name" value="ubiX_pad"/>
    <property type="match status" value="1"/>
</dbReference>
<organism evidence="9 10">
    <name type="scientific">Thermodesulfovibrio aggregans</name>
    <dbReference type="NCBI Taxonomy" id="86166"/>
    <lineage>
        <taxon>Bacteria</taxon>
        <taxon>Pseudomonadati</taxon>
        <taxon>Nitrospirota</taxon>
        <taxon>Thermodesulfovibrionia</taxon>
        <taxon>Thermodesulfovibrionales</taxon>
        <taxon>Thermodesulfovibrionaceae</taxon>
        <taxon>Thermodesulfovibrio</taxon>
    </lineage>
</organism>
<feature type="binding site" evidence="7">
    <location>
        <position position="126"/>
    </location>
    <ligand>
        <name>FMN</name>
        <dbReference type="ChEBI" id="CHEBI:58210"/>
    </ligand>
</feature>
<comment type="function">
    <text evidence="7">Flavin prenyltransferase that catalyzes the synthesis of the prenylated FMN cofactor (prenyl-FMN) for 4-hydroxy-3-polyprenylbenzoic acid decarboxylase UbiD. The prenyltransferase is metal-independent and links a dimethylallyl moiety from dimethylallyl monophosphate (DMAP) to the flavin N5 and C6 atoms of FMN.</text>
</comment>
<dbReference type="InterPro" id="IPR036551">
    <property type="entry name" value="Flavin_trans-like"/>
</dbReference>
<feature type="binding site" evidence="7">
    <location>
        <position position="35"/>
    </location>
    <ligand>
        <name>FMN</name>
        <dbReference type="ChEBI" id="CHEBI:58210"/>
    </ligand>
</feature>
<dbReference type="Pfam" id="PF02441">
    <property type="entry name" value="Flavoprotein"/>
    <property type="match status" value="1"/>
</dbReference>
<gene>
    <name evidence="7" type="primary">ubiX</name>
    <name evidence="9" type="ORF">TAGGR_1182</name>
</gene>
<name>A0A0U9HLL0_9BACT</name>
<dbReference type="AlphaFoldDB" id="A0A0U9HLL0"/>
<dbReference type="OrthoDB" id="9781577at2"/>
<dbReference type="GO" id="GO:0016831">
    <property type="term" value="F:carboxy-lyase activity"/>
    <property type="evidence" value="ECO:0007669"/>
    <property type="project" value="TreeGrafter"/>
</dbReference>
<dbReference type="Gene3D" id="3.40.50.1950">
    <property type="entry name" value="Flavin prenyltransferase-like"/>
    <property type="match status" value="1"/>
</dbReference>
<keyword evidence="10" id="KW-1185">Reference proteome</keyword>
<keyword evidence="3 7" id="KW-0288">FMN</keyword>
<feature type="binding site" evidence="7">
    <location>
        <begin position="10"/>
        <end position="12"/>
    </location>
    <ligand>
        <name>FMN</name>
        <dbReference type="ChEBI" id="CHEBI:58210"/>
    </ligand>
</feature>
<keyword evidence="2 7" id="KW-0285">Flavoprotein</keyword>
<dbReference type="InterPro" id="IPR004507">
    <property type="entry name" value="UbiX-like"/>
</dbReference>
<dbReference type="InterPro" id="IPR003382">
    <property type="entry name" value="Flavoprotein"/>
</dbReference>
<feature type="binding site" evidence="7">
    <location>
        <position position="156"/>
    </location>
    <ligand>
        <name>dimethylallyl phosphate</name>
        <dbReference type="ChEBI" id="CHEBI:88052"/>
    </ligand>
</feature>
<dbReference type="GO" id="GO:0106141">
    <property type="term" value="F:flavin prenyltransferase activity"/>
    <property type="evidence" value="ECO:0007669"/>
    <property type="project" value="UniProtKB-EC"/>
</dbReference>
<reference evidence="10" key="1">
    <citation type="submission" date="2016-01" db="EMBL/GenBank/DDBJ databases">
        <title>Draft genome sequence of Thermodesulfovibrio aggregans strain TGE-P1.</title>
        <authorList>
            <person name="Sekiguchi Y."/>
            <person name="Ohashi A."/>
            <person name="Matsuura N."/>
            <person name="Tourlousse M.D."/>
        </authorList>
    </citation>
    <scope>NUCLEOTIDE SEQUENCE [LARGE SCALE GENOMIC DNA]</scope>
    <source>
        <strain evidence="10">TGE-P1</strain>
    </source>
</reference>
<feature type="binding site" evidence="7">
    <location>
        <begin position="91"/>
        <end position="94"/>
    </location>
    <ligand>
        <name>FMN</name>
        <dbReference type="ChEBI" id="CHEBI:58210"/>
    </ligand>
</feature>
<comment type="catalytic activity">
    <reaction evidence="5 7">
        <text>dimethylallyl phosphate + FMNH2 = prenylated FMNH2 + phosphate</text>
        <dbReference type="Rhea" id="RHEA:37743"/>
        <dbReference type="ChEBI" id="CHEBI:43474"/>
        <dbReference type="ChEBI" id="CHEBI:57618"/>
        <dbReference type="ChEBI" id="CHEBI:87467"/>
        <dbReference type="ChEBI" id="CHEBI:88052"/>
        <dbReference type="EC" id="2.5.1.129"/>
    </reaction>
</comment>
<evidence type="ECO:0000256" key="5">
    <source>
        <dbReference type="ARBA" id="ARBA00050612"/>
    </source>
</evidence>
<dbReference type="Proteomes" id="UP000054976">
    <property type="component" value="Unassembled WGS sequence"/>
</dbReference>
<dbReference type="NCBIfam" id="NF004685">
    <property type="entry name" value="PRK06029.1"/>
    <property type="match status" value="1"/>
</dbReference>
<keyword evidence="1 7" id="KW-0637">Prenyltransferase</keyword>
<dbReference type="SUPFAM" id="SSF52507">
    <property type="entry name" value="Homo-oligomeric flavin-containing Cys decarboxylases, HFCD"/>
    <property type="match status" value="1"/>
</dbReference>
<evidence type="ECO:0000256" key="4">
    <source>
        <dbReference type="ARBA" id="ARBA00022679"/>
    </source>
</evidence>
<feature type="binding site" evidence="7">
    <location>
        <position position="172"/>
    </location>
    <ligand>
        <name>dimethylallyl phosphate</name>
        <dbReference type="ChEBI" id="CHEBI:88052"/>
    </ligand>
</feature>
<evidence type="ECO:0000256" key="2">
    <source>
        <dbReference type="ARBA" id="ARBA00022630"/>
    </source>
</evidence>
<feature type="domain" description="Flavoprotein" evidence="8">
    <location>
        <begin position="3"/>
        <end position="176"/>
    </location>
</feature>
<evidence type="ECO:0000313" key="9">
    <source>
        <dbReference type="EMBL" id="GAQ94014.1"/>
    </source>
</evidence>
<dbReference type="STRING" id="86166.TAGGR_1182"/>
<evidence type="ECO:0000259" key="8">
    <source>
        <dbReference type="Pfam" id="PF02441"/>
    </source>
</evidence>
<evidence type="ECO:0000256" key="7">
    <source>
        <dbReference type="HAMAP-Rule" id="MF_01984"/>
    </source>
</evidence>
<dbReference type="PANTHER" id="PTHR43374:SF1">
    <property type="entry name" value="FLAVIN PRENYLTRANSFERASE PAD1, MITOCHONDRIAL"/>
    <property type="match status" value="1"/>
</dbReference>
<dbReference type="NCBIfam" id="TIGR00421">
    <property type="entry name" value="ubiX_pad"/>
    <property type="match status" value="1"/>
</dbReference>
<comment type="similarity">
    <text evidence="6 7">Belongs to the UbiX/PAD1 family.</text>
</comment>
<comment type="caution">
    <text evidence="7">Lacks conserved residue(s) required for the propagation of feature annotation.</text>
</comment>